<sequence length="256" mass="29606">MTIVVAEDDNAVRKTLTKIIKHKIDSNIDIFEAEDGEIAYKIIQEQQVDILLTDMMMPNMDGFELTKKLRKDVNKKNIFIAAITGLSGDELIGKIYESGIDFYISKPFSTVDIVARLSLIIRLVNSDMIKTPIIKRDTLNPYNDDKIKNFYVIFTIYQEEDLYTLGEYITNKKKFINGVNILAKEVIINLIKTYQSIKDKTEAFEIMLEESESAIYISIMNDIFVQSSKHFFSNVNNSMELRWKKNGLTIRIPYEL</sequence>
<keyword evidence="2" id="KW-0145">Chemotaxis</keyword>
<keyword evidence="4" id="KW-0283">Flagellar rotation</keyword>
<dbReference type="Gene3D" id="3.40.50.2300">
    <property type="match status" value="1"/>
</dbReference>
<evidence type="ECO:0000256" key="5">
    <source>
        <dbReference type="PROSITE-ProRule" id="PRU00169"/>
    </source>
</evidence>
<dbReference type="PROSITE" id="PS50110">
    <property type="entry name" value="RESPONSE_REGULATORY"/>
    <property type="match status" value="1"/>
</dbReference>
<dbReference type="SUPFAM" id="SSF52172">
    <property type="entry name" value="CheY-like"/>
    <property type="match status" value="1"/>
</dbReference>
<protein>
    <submittedName>
        <fullName evidence="7">Response regulator receiver domain-containing protein</fullName>
    </submittedName>
</protein>
<dbReference type="Proteomes" id="UP000199227">
    <property type="component" value="Unassembled WGS sequence"/>
</dbReference>
<proteinExistence type="predicted"/>
<reference evidence="7 8" key="1">
    <citation type="submission" date="2016-10" db="EMBL/GenBank/DDBJ databases">
        <authorList>
            <person name="de Groot N.N."/>
        </authorList>
    </citation>
    <scope>NUCLEOTIDE SEQUENCE [LARGE SCALE GENOMIC DNA]</scope>
    <source>
        <strain evidence="7 8">EP1-55-1</strain>
    </source>
</reference>
<dbReference type="InterPro" id="IPR011006">
    <property type="entry name" value="CheY-like_superfamily"/>
</dbReference>
<dbReference type="RefSeq" id="WP_092912242.1">
    <property type="nucleotide sequence ID" value="NZ_CP136592.1"/>
</dbReference>
<dbReference type="GO" id="GO:0097588">
    <property type="term" value="P:archaeal or bacterial-type flagellum-dependent cell motility"/>
    <property type="evidence" value="ECO:0007669"/>
    <property type="project" value="UniProtKB-KW"/>
</dbReference>
<evidence type="ECO:0000313" key="8">
    <source>
        <dbReference type="Proteomes" id="UP000199227"/>
    </source>
</evidence>
<dbReference type="CDD" id="cd17546">
    <property type="entry name" value="REC_hyHK_CKI1_RcsC-like"/>
    <property type="match status" value="1"/>
</dbReference>
<evidence type="ECO:0000259" key="6">
    <source>
        <dbReference type="PROSITE" id="PS50110"/>
    </source>
</evidence>
<keyword evidence="3 5" id="KW-0597">Phosphoprotein</keyword>
<dbReference type="PANTHER" id="PTHR44591">
    <property type="entry name" value="STRESS RESPONSE REGULATOR PROTEIN 1"/>
    <property type="match status" value="1"/>
</dbReference>
<evidence type="ECO:0000256" key="1">
    <source>
        <dbReference type="ARBA" id="ARBA00001946"/>
    </source>
</evidence>
<organism evidence="7 8">
    <name type="scientific">Hydrogenimonas thermophila</name>
    <dbReference type="NCBI Taxonomy" id="223786"/>
    <lineage>
        <taxon>Bacteria</taxon>
        <taxon>Pseudomonadati</taxon>
        <taxon>Campylobacterota</taxon>
        <taxon>Epsilonproteobacteria</taxon>
        <taxon>Campylobacterales</taxon>
        <taxon>Hydrogenimonadaceae</taxon>
        <taxon>Hydrogenimonas</taxon>
    </lineage>
</organism>
<feature type="domain" description="Response regulatory" evidence="6">
    <location>
        <begin position="2"/>
        <end position="121"/>
    </location>
</feature>
<evidence type="ECO:0000256" key="3">
    <source>
        <dbReference type="ARBA" id="ARBA00022553"/>
    </source>
</evidence>
<dbReference type="OrthoDB" id="9786548at2"/>
<comment type="cofactor">
    <cofactor evidence="1">
        <name>Mg(2+)</name>
        <dbReference type="ChEBI" id="CHEBI:18420"/>
    </cofactor>
</comment>
<dbReference type="Pfam" id="PF00072">
    <property type="entry name" value="Response_reg"/>
    <property type="match status" value="1"/>
</dbReference>
<dbReference type="PANTHER" id="PTHR44591:SF3">
    <property type="entry name" value="RESPONSE REGULATORY DOMAIN-CONTAINING PROTEIN"/>
    <property type="match status" value="1"/>
</dbReference>
<evidence type="ECO:0000313" key="7">
    <source>
        <dbReference type="EMBL" id="SFP32945.1"/>
    </source>
</evidence>
<dbReference type="GO" id="GO:0000160">
    <property type="term" value="P:phosphorelay signal transduction system"/>
    <property type="evidence" value="ECO:0007669"/>
    <property type="project" value="InterPro"/>
</dbReference>
<accession>A0A1I5PFY8</accession>
<dbReference type="GO" id="GO:0006935">
    <property type="term" value="P:chemotaxis"/>
    <property type="evidence" value="ECO:0007669"/>
    <property type="project" value="UniProtKB-KW"/>
</dbReference>
<dbReference type="EMBL" id="FOXB01000015">
    <property type="protein sequence ID" value="SFP32945.1"/>
    <property type="molecule type" value="Genomic_DNA"/>
</dbReference>
<dbReference type="InterPro" id="IPR001789">
    <property type="entry name" value="Sig_transdc_resp-reg_receiver"/>
</dbReference>
<gene>
    <name evidence="7" type="ORF">SAMN05216234_11524</name>
</gene>
<evidence type="ECO:0000256" key="2">
    <source>
        <dbReference type="ARBA" id="ARBA00022500"/>
    </source>
</evidence>
<dbReference type="AlphaFoldDB" id="A0A1I5PFY8"/>
<dbReference type="SMART" id="SM00448">
    <property type="entry name" value="REC"/>
    <property type="match status" value="1"/>
</dbReference>
<keyword evidence="8" id="KW-1185">Reference proteome</keyword>
<name>A0A1I5PFY8_9BACT</name>
<dbReference type="STRING" id="223786.SAMN05216234_11524"/>
<feature type="modified residue" description="4-aspartylphosphate" evidence="5">
    <location>
        <position position="54"/>
    </location>
</feature>
<evidence type="ECO:0000256" key="4">
    <source>
        <dbReference type="ARBA" id="ARBA00022779"/>
    </source>
</evidence>
<dbReference type="InterPro" id="IPR050595">
    <property type="entry name" value="Bact_response_regulator"/>
</dbReference>